<proteinExistence type="predicted"/>
<dbReference type="PROSITE" id="PS50983">
    <property type="entry name" value="FE_B12_PBP"/>
    <property type="match status" value="1"/>
</dbReference>
<dbReference type="InterPro" id="IPR051030">
    <property type="entry name" value="Vitamin_B12-ABC_binding"/>
</dbReference>
<feature type="domain" description="Fe/B12 periplasmic-binding" evidence="2">
    <location>
        <begin position="6"/>
        <end position="258"/>
    </location>
</feature>
<dbReference type="InterPro" id="IPR054828">
    <property type="entry name" value="Vit_B12_bind_prot"/>
</dbReference>
<dbReference type="EMBL" id="CP002959">
    <property type="protein sequence ID" value="AFM13445.1"/>
    <property type="molecule type" value="Genomic_DNA"/>
</dbReference>
<dbReference type="SUPFAM" id="SSF53807">
    <property type="entry name" value="Helical backbone' metal receptor"/>
    <property type="match status" value="1"/>
</dbReference>
<dbReference type="PANTHER" id="PTHR42860">
    <property type="entry name" value="VITAMIN B12-BINDING PROTEIN"/>
    <property type="match status" value="1"/>
</dbReference>
<reference evidence="3 4" key="1">
    <citation type="submission" date="2012-06" db="EMBL/GenBank/DDBJ databases">
        <title>The complete chromosome of genome of Turneriella parva DSM 21527.</title>
        <authorList>
            <consortium name="US DOE Joint Genome Institute (JGI-PGF)"/>
            <person name="Lucas S."/>
            <person name="Han J."/>
            <person name="Lapidus A."/>
            <person name="Bruce D."/>
            <person name="Goodwin L."/>
            <person name="Pitluck S."/>
            <person name="Peters L."/>
            <person name="Kyrpides N."/>
            <person name="Mavromatis K."/>
            <person name="Ivanova N."/>
            <person name="Mikhailova N."/>
            <person name="Chertkov O."/>
            <person name="Detter J.C."/>
            <person name="Tapia R."/>
            <person name="Han C."/>
            <person name="Land M."/>
            <person name="Hauser L."/>
            <person name="Markowitz V."/>
            <person name="Cheng J.-F."/>
            <person name="Hugenholtz P."/>
            <person name="Woyke T."/>
            <person name="Wu D."/>
            <person name="Gronow S."/>
            <person name="Wellnitz S."/>
            <person name="Brambilla E."/>
            <person name="Klenk H.-P."/>
            <person name="Eisen J.A."/>
        </authorList>
    </citation>
    <scope>NUCLEOTIDE SEQUENCE [LARGE SCALE GENOMIC DNA]</scope>
    <source>
        <strain evidence="4">ATCC BAA-1111 / DSM 21527 / NCTC 11395 / H</strain>
    </source>
</reference>
<keyword evidence="1" id="KW-0732">Signal</keyword>
<dbReference type="HOGENOM" id="CLU_038034_2_8_12"/>
<dbReference type="CDD" id="cd01144">
    <property type="entry name" value="BtuF"/>
    <property type="match status" value="1"/>
</dbReference>
<evidence type="ECO:0000313" key="3">
    <source>
        <dbReference type="EMBL" id="AFM13445.1"/>
    </source>
</evidence>
<evidence type="ECO:0000259" key="2">
    <source>
        <dbReference type="PROSITE" id="PS50983"/>
    </source>
</evidence>
<dbReference type="Proteomes" id="UP000006048">
    <property type="component" value="Chromosome"/>
</dbReference>
<dbReference type="Pfam" id="PF01497">
    <property type="entry name" value="Peripla_BP_2"/>
    <property type="match status" value="1"/>
</dbReference>
<evidence type="ECO:0000313" key="4">
    <source>
        <dbReference type="Proteomes" id="UP000006048"/>
    </source>
</evidence>
<dbReference type="PATRIC" id="fig|869212.3.peg.2827"/>
<dbReference type="OrthoDB" id="9787772at2"/>
<dbReference type="Gene3D" id="3.40.50.1980">
    <property type="entry name" value="Nitrogenase molybdenum iron protein domain"/>
    <property type="match status" value="2"/>
</dbReference>
<dbReference type="STRING" id="869212.Turpa_2806"/>
<keyword evidence="4" id="KW-1185">Reference proteome</keyword>
<dbReference type="RefSeq" id="WP_014803947.1">
    <property type="nucleotide sequence ID" value="NC_018020.1"/>
</dbReference>
<protein>
    <submittedName>
        <fullName evidence="3">ABC-type transporter, periplasmic subunit</fullName>
    </submittedName>
</protein>
<dbReference type="InterPro" id="IPR002491">
    <property type="entry name" value="ABC_transptr_periplasmic_BD"/>
</dbReference>
<sequence length="266" mass="29816">MASPERIVCLTEETCEWLYLLGEEQRIVGISAYTVRPERAPKEKPKVSAFLTGNIRKIKGLAPDLVIGFSDIQSELAAKLIKEGLTVLITNQRSLQEIDATLMQVARLVGKEALGARLLNRWHRKADAIRSLTSGRKRPRVFFQEWNEPVISAIRWVTELIEICGGENIFAARSAAMAKDRIVTLAAVKKHDPEVIIGSWCGKPVDFEWIRSRPELAKVTAVVNDKLFEIESAEILQPGPALYLDGINRIYAAIHGQELPAKLRQR</sequence>
<dbReference type="KEGG" id="tpx:Turpa_2806"/>
<accession>I4B838</accession>
<dbReference type="PANTHER" id="PTHR42860:SF2">
    <property type="entry name" value="BLL4160 PROTEIN"/>
    <property type="match status" value="1"/>
</dbReference>
<organism evidence="3 4">
    <name type="scientific">Turneriella parva (strain ATCC BAA-1111 / DSM 21527 / NCTC 11395 / H)</name>
    <name type="common">Leptospira parva</name>
    <dbReference type="NCBI Taxonomy" id="869212"/>
    <lineage>
        <taxon>Bacteria</taxon>
        <taxon>Pseudomonadati</taxon>
        <taxon>Spirochaetota</taxon>
        <taxon>Spirochaetia</taxon>
        <taxon>Leptospirales</taxon>
        <taxon>Leptospiraceae</taxon>
        <taxon>Turneriella</taxon>
    </lineage>
</organism>
<name>I4B838_TURPD</name>
<dbReference type="NCBIfam" id="NF038402">
    <property type="entry name" value="TroA_like"/>
    <property type="match status" value="1"/>
</dbReference>
<gene>
    <name evidence="3" type="ordered locus">Turpa_2806</name>
</gene>
<dbReference type="AlphaFoldDB" id="I4B838"/>
<evidence type="ECO:0000256" key="1">
    <source>
        <dbReference type="ARBA" id="ARBA00022729"/>
    </source>
</evidence>